<dbReference type="SUPFAM" id="SSF49452">
    <property type="entry name" value="Starch-binding domain-like"/>
    <property type="match status" value="1"/>
</dbReference>
<dbReference type="InterPro" id="IPR013784">
    <property type="entry name" value="Carb-bd-like_fold"/>
</dbReference>
<dbReference type="Pfam" id="PF13620">
    <property type="entry name" value="CarboxypepD_reg"/>
    <property type="match status" value="1"/>
</dbReference>
<dbReference type="KEGG" id="ggr:HKW67_15005"/>
<dbReference type="Proteomes" id="UP000500938">
    <property type="component" value="Chromosome"/>
</dbReference>
<reference evidence="2 3" key="1">
    <citation type="submission" date="2020-05" db="EMBL/GenBank/DDBJ databases">
        <title>Complete genome sequence of Gemmatimonas greenlandica TET16.</title>
        <authorList>
            <person name="Zeng Y."/>
        </authorList>
    </citation>
    <scope>NUCLEOTIDE SEQUENCE [LARGE SCALE GENOMIC DNA]</scope>
    <source>
        <strain evidence="2 3">TET16</strain>
    </source>
</reference>
<dbReference type="Gene3D" id="2.60.40.1120">
    <property type="entry name" value="Carboxypeptidase-like, regulatory domain"/>
    <property type="match status" value="1"/>
</dbReference>
<keyword evidence="1" id="KW-0732">Signal</keyword>
<dbReference type="RefSeq" id="WP_171226162.1">
    <property type="nucleotide sequence ID" value="NZ_CP053085.1"/>
</dbReference>
<dbReference type="EMBL" id="CP053085">
    <property type="protein sequence ID" value="QJR36728.1"/>
    <property type="molecule type" value="Genomic_DNA"/>
</dbReference>
<protein>
    <recommendedName>
        <fullName evidence="4">TonB-dependent receptor plug domain-containing protein</fullName>
    </recommendedName>
</protein>
<gene>
    <name evidence="2" type="ORF">HKW67_15005</name>
</gene>
<keyword evidence="3" id="KW-1185">Reference proteome</keyword>
<evidence type="ECO:0000256" key="1">
    <source>
        <dbReference type="SAM" id="SignalP"/>
    </source>
</evidence>
<evidence type="ECO:0008006" key="4">
    <source>
        <dbReference type="Google" id="ProtNLM"/>
    </source>
</evidence>
<evidence type="ECO:0000313" key="3">
    <source>
        <dbReference type="Proteomes" id="UP000500938"/>
    </source>
</evidence>
<evidence type="ECO:0000313" key="2">
    <source>
        <dbReference type="EMBL" id="QJR36728.1"/>
    </source>
</evidence>
<dbReference type="AlphaFoldDB" id="A0A6M4IRS6"/>
<feature type="chain" id="PRO_5026777215" description="TonB-dependent receptor plug domain-containing protein" evidence="1">
    <location>
        <begin position="30"/>
        <end position="274"/>
    </location>
</feature>
<accession>A0A6M4IRS6</accession>
<organism evidence="2 3">
    <name type="scientific">Gemmatimonas groenlandica</name>
    <dbReference type="NCBI Taxonomy" id="2732249"/>
    <lineage>
        <taxon>Bacteria</taxon>
        <taxon>Pseudomonadati</taxon>
        <taxon>Gemmatimonadota</taxon>
        <taxon>Gemmatimonadia</taxon>
        <taxon>Gemmatimonadales</taxon>
        <taxon>Gemmatimonadaceae</taxon>
        <taxon>Gemmatimonas</taxon>
    </lineage>
</organism>
<dbReference type="SUPFAM" id="SSF56935">
    <property type="entry name" value="Porins"/>
    <property type="match status" value="1"/>
</dbReference>
<sequence length="274" mass="29722">MGQLPKVFRNVRSAYAGLALLIVPSLLRAQPVAAQSRDELVGWVVDAAGKPMGDAEVLIAGTSYTTRSDAKGFWRFADPPTGPHVVLARQIGYVPYQREVIVVRSSKDTLSLLLRRYPRTLSTVEVTAKANSATATAVAQGQRLIQMRVGAGRLYTREYILETRPYSIAELVQGVPGMTIQRLRGNGTDGEVVATISRNRGGASGTQGVGNDGFSNPCPMQFFLDTSPIEGDQVGRLDPSMFRSVEVYPMNVVIPGLPQRADRCGAIVINSFRR</sequence>
<dbReference type="GO" id="GO:0030246">
    <property type="term" value="F:carbohydrate binding"/>
    <property type="evidence" value="ECO:0007669"/>
    <property type="project" value="InterPro"/>
</dbReference>
<name>A0A6M4IRS6_9BACT</name>
<feature type="signal peptide" evidence="1">
    <location>
        <begin position="1"/>
        <end position="29"/>
    </location>
</feature>
<proteinExistence type="predicted"/>